<dbReference type="InterPro" id="IPR036640">
    <property type="entry name" value="ABC1_TM_sf"/>
</dbReference>
<feature type="transmembrane region" description="Helical" evidence="10">
    <location>
        <begin position="1178"/>
        <end position="1199"/>
    </location>
</feature>
<feature type="transmembrane region" description="Helical" evidence="10">
    <location>
        <begin position="926"/>
        <end position="947"/>
    </location>
</feature>
<dbReference type="FunFam" id="3.40.50.300:FF:000630">
    <property type="entry name" value="ATP-binding cassette (ABC) transporter, putative"/>
    <property type="match status" value="1"/>
</dbReference>
<feature type="transmembrane region" description="Helical" evidence="10">
    <location>
        <begin position="1101"/>
        <end position="1120"/>
    </location>
</feature>
<evidence type="ECO:0000313" key="13">
    <source>
        <dbReference type="EMBL" id="KAG9240417.1"/>
    </source>
</evidence>
<dbReference type="FunFam" id="1.20.1560.10:FF:000066">
    <property type="entry name" value="ABC multidrug transporter (Eurofung)"/>
    <property type="match status" value="1"/>
</dbReference>
<feature type="domain" description="ABC transporter" evidence="11">
    <location>
        <begin position="619"/>
        <end position="847"/>
    </location>
</feature>
<comment type="subcellular location">
    <subcellularLocation>
        <location evidence="1">Membrane</location>
        <topology evidence="1">Multi-pass membrane protein</topology>
    </subcellularLocation>
</comment>
<dbReference type="Gene3D" id="3.40.50.300">
    <property type="entry name" value="P-loop containing nucleotide triphosphate hydrolases"/>
    <property type="match status" value="2"/>
</dbReference>
<feature type="transmembrane region" description="Helical" evidence="10">
    <location>
        <begin position="278"/>
        <end position="298"/>
    </location>
</feature>
<evidence type="ECO:0000256" key="6">
    <source>
        <dbReference type="ARBA" id="ARBA00022989"/>
    </source>
</evidence>
<dbReference type="InterPro" id="IPR011527">
    <property type="entry name" value="ABC1_TM_dom"/>
</dbReference>
<evidence type="ECO:0000256" key="3">
    <source>
        <dbReference type="ARBA" id="ARBA00022692"/>
    </source>
</evidence>
<keyword evidence="2" id="KW-0813">Transport</keyword>
<feature type="transmembrane region" description="Helical" evidence="10">
    <location>
        <begin position="102"/>
        <end position="120"/>
    </location>
</feature>
<dbReference type="PANTHER" id="PTHR24223:SF399">
    <property type="entry name" value="ABC TRANSPORTER ATNG"/>
    <property type="match status" value="1"/>
</dbReference>
<dbReference type="InterPro" id="IPR003439">
    <property type="entry name" value="ABC_transporter-like_ATP-bd"/>
</dbReference>
<feature type="transmembrane region" description="Helical" evidence="10">
    <location>
        <begin position="411"/>
        <end position="428"/>
    </location>
</feature>
<evidence type="ECO:0000256" key="8">
    <source>
        <dbReference type="ARBA" id="ARBA00023180"/>
    </source>
</evidence>
<keyword evidence="4" id="KW-0547">Nucleotide-binding</keyword>
<feature type="transmembrane region" description="Helical" evidence="10">
    <location>
        <begin position="1140"/>
        <end position="1166"/>
    </location>
</feature>
<dbReference type="Gene3D" id="1.20.1560.10">
    <property type="entry name" value="ABC transporter type 1, transmembrane domain"/>
    <property type="match status" value="2"/>
</dbReference>
<feature type="region of interest" description="Disordered" evidence="9">
    <location>
        <begin position="582"/>
        <end position="606"/>
    </location>
</feature>
<feature type="transmembrane region" description="Helical" evidence="10">
    <location>
        <begin position="384"/>
        <end position="405"/>
    </location>
</feature>
<keyword evidence="7 10" id="KW-0472">Membrane</keyword>
<name>A0A9P8CBB7_9HELO</name>
<dbReference type="SUPFAM" id="SSF52540">
    <property type="entry name" value="P-loop containing nucleoside triphosphate hydrolases"/>
    <property type="match status" value="2"/>
</dbReference>
<feature type="transmembrane region" description="Helical" evidence="10">
    <location>
        <begin position="310"/>
        <end position="330"/>
    </location>
</feature>
<feature type="domain" description="ABC transmembrane type-1" evidence="12">
    <location>
        <begin position="278"/>
        <end position="555"/>
    </location>
</feature>
<keyword evidence="6 10" id="KW-1133">Transmembrane helix</keyword>
<dbReference type="SUPFAM" id="SSF90123">
    <property type="entry name" value="ABC transporter transmembrane region"/>
    <property type="match status" value="2"/>
</dbReference>
<evidence type="ECO:0000256" key="9">
    <source>
        <dbReference type="SAM" id="MobiDB-lite"/>
    </source>
</evidence>
<dbReference type="Pfam" id="PF00664">
    <property type="entry name" value="ABC_membrane"/>
    <property type="match status" value="2"/>
</dbReference>
<sequence>MKCKADYNITPALLSPTDVGCRGYDFTVAFEDAFLVLAPNSVTLLFIIISGWRGFTHAKVVHWPALQGAKGTFFVLLAALVLSELSLHAAVDDSITSKITVLAHSILLVTIVSLAVLSLLQHSRSLRPSPHIQAYLFLTMLFDIARVRTGWLIHGETTISSLRSAAMVVKVVLLFLESLPKDKHIIDSERNTLSPEDKAGLFSRSLLLWLNPLFLHGYRKPLSGDELYPVGENLAASRVFDALHSSWENTKLHSKFRLAIAMLKAFKTQIFMIQLPRLALVGFSVAQPFLVNATLSYIDKSSIRPVQVGYGLIGASIITYVGIAMSTVWYQHLIFRLMTMIRGSLITMIFRNRLTLPSVGGGDASGPVSLINSDVERVIQKLQWVLNIFPNVIQVALGMWILSMYMDAVCVAPLIIAIVCGLTAGFIGKKIPPRQRAWMQAIQKRVKSTINVISNMKHVKMAGLGPKVLTQIHDLRTDEMTRQKAFRHLQISMITLGNAPAMLTPAVTFTAYAIAQSIGNQGQVQTIKAFTSLSLLSILINPVAELVTATTNLASALSCLDRVQEFFEKENQRDSRIEQTLNSAHIKDSETSSGSELQKGRENSIGNLSHSHETQEVLLRVNCGTFGWTATDIILRDINMNIASPTLTLVTGPTGCGKSTLLRSLLGETVVISGSIECVLPKRIAYCHSEPWILNISIRKNILGITAYDEGRYRRVVEACQLIEDFTQLPKGDETLAGSDGSALSGGQRQRIALARSAYSGKQLILLDDTLSGLDPNTATKCFEALLGTSGLFKVDGKTVIMATNNAQWLPYGDQLIVLNSEGRLAAQGKFQSLVSSNGYLQNLQQMHNVTETGHDVTSTSIKERTLPVRENVTTVKESTEATKQIVASQQGESDIFQQKKKKKKKQDAAFEVLAYYITYMGKKSVVLFAAFIIFHIGCSTAQPIWLKYWTMANDENPNDNVGRWTGIYVLFALVTVMGIAMETGYFLLLLVPRSAIGLHLRVLDSTINAPLSFFVGRDIGEIVNLFTADLTMVDMALPLSFILAFEQLASTLAQLVLTCVASGYLAVAVPILGVVLFVLQRIYLKTSRQLRLLDLEYKAPLIDHFITTISGIITIRAFSWTTAVSQESSRLLDKSQSPFYLIFCLQRWLTLVLDLTAAGLATLLVSIAVVRRDHTDVGLLGVAMVSVMTLGQGLSQLVTHWTNLETSLGAIKRIKTYTSTTPEERNFLDESRNAELSEKDLPPDWPSRGEITFKEVSVSFGNHLVLDKISLDIEAGTKVAICGRTGSGKSTLLGSILRLYKIDQGSITIDAANLATIACQRIRTAVAAVPQEPFFLTGSIRTNADCLQKSKINDDAIWDVLEKTGLAKLIKEKGGLDVELNIDWLSTGQRQLFCLARAMLRRAHVVLLDESTSQVDAETEKLVTKLIRTEMRKCTVILVTHRLKNLVKADSWCDKVILLQQGRVVEMDSPANLAKIESGLFQGMVKAQEA</sequence>
<evidence type="ECO:0000256" key="5">
    <source>
        <dbReference type="ARBA" id="ARBA00022840"/>
    </source>
</evidence>
<dbReference type="CDD" id="cd18580">
    <property type="entry name" value="ABC_6TM_ABCC_D2"/>
    <property type="match status" value="1"/>
</dbReference>
<feature type="transmembrane region" description="Helical" evidence="10">
    <location>
        <begin position="1052"/>
        <end position="1080"/>
    </location>
</feature>
<feature type="transmembrane region" description="Helical" evidence="10">
    <location>
        <begin position="967"/>
        <end position="992"/>
    </location>
</feature>
<comment type="caution">
    <text evidence="13">The sequence shown here is derived from an EMBL/GenBank/DDBJ whole genome shotgun (WGS) entry which is preliminary data.</text>
</comment>
<feature type="domain" description="ABC transporter" evidence="11">
    <location>
        <begin position="1252"/>
        <end position="1487"/>
    </location>
</feature>
<keyword evidence="8" id="KW-0325">Glycoprotein</keyword>
<accession>A0A9P8CBB7</accession>
<dbReference type="FunFam" id="1.20.1560.10:FF:000055">
    <property type="entry name" value="ABC multidrug transporter (Eurofung)"/>
    <property type="match status" value="1"/>
</dbReference>
<dbReference type="OrthoDB" id="6500128at2759"/>
<dbReference type="InterPro" id="IPR017871">
    <property type="entry name" value="ABC_transporter-like_CS"/>
</dbReference>
<dbReference type="GO" id="GO:0016887">
    <property type="term" value="F:ATP hydrolysis activity"/>
    <property type="evidence" value="ECO:0007669"/>
    <property type="project" value="InterPro"/>
</dbReference>
<organism evidence="13 14">
    <name type="scientific">Calycina marina</name>
    <dbReference type="NCBI Taxonomy" id="1763456"/>
    <lineage>
        <taxon>Eukaryota</taxon>
        <taxon>Fungi</taxon>
        <taxon>Dikarya</taxon>
        <taxon>Ascomycota</taxon>
        <taxon>Pezizomycotina</taxon>
        <taxon>Leotiomycetes</taxon>
        <taxon>Helotiales</taxon>
        <taxon>Pezizellaceae</taxon>
        <taxon>Calycina</taxon>
    </lineage>
</organism>
<evidence type="ECO:0000256" key="4">
    <source>
        <dbReference type="ARBA" id="ARBA00022741"/>
    </source>
</evidence>
<dbReference type="GO" id="GO:0016020">
    <property type="term" value="C:membrane"/>
    <property type="evidence" value="ECO:0007669"/>
    <property type="project" value="UniProtKB-SubCell"/>
</dbReference>
<dbReference type="SMART" id="SM00382">
    <property type="entry name" value="AAA"/>
    <property type="match status" value="2"/>
</dbReference>
<protein>
    <submittedName>
        <fullName evidence="13">ABC transporter-like protein</fullName>
    </submittedName>
</protein>
<dbReference type="InterPro" id="IPR003593">
    <property type="entry name" value="AAA+_ATPase"/>
</dbReference>
<keyword evidence="5" id="KW-0067">ATP-binding</keyword>
<dbReference type="InterPro" id="IPR044726">
    <property type="entry name" value="ABCC_6TM_D2"/>
</dbReference>
<proteinExistence type="predicted"/>
<keyword evidence="3 10" id="KW-0812">Transmembrane</keyword>
<feature type="transmembrane region" description="Helical" evidence="10">
    <location>
        <begin position="33"/>
        <end position="52"/>
    </location>
</feature>
<dbReference type="InterPro" id="IPR050173">
    <property type="entry name" value="ABC_transporter_C-like"/>
</dbReference>
<reference evidence="13" key="1">
    <citation type="journal article" date="2021" name="IMA Fungus">
        <title>Genomic characterization of three marine fungi, including Emericellopsis atlantica sp. nov. with signatures of a generalist lifestyle and marine biomass degradation.</title>
        <authorList>
            <person name="Hagestad O.C."/>
            <person name="Hou L."/>
            <person name="Andersen J.H."/>
            <person name="Hansen E.H."/>
            <person name="Altermark B."/>
            <person name="Li C."/>
            <person name="Kuhnert E."/>
            <person name="Cox R.J."/>
            <person name="Crous P.W."/>
            <person name="Spatafora J.W."/>
            <person name="Lail K."/>
            <person name="Amirebrahimi M."/>
            <person name="Lipzen A."/>
            <person name="Pangilinan J."/>
            <person name="Andreopoulos W."/>
            <person name="Hayes R.D."/>
            <person name="Ng V."/>
            <person name="Grigoriev I.V."/>
            <person name="Jackson S.A."/>
            <person name="Sutton T.D.S."/>
            <person name="Dobson A.D.W."/>
            <person name="Rama T."/>
        </authorList>
    </citation>
    <scope>NUCLEOTIDE SEQUENCE</scope>
    <source>
        <strain evidence="13">TRa3180A</strain>
    </source>
</reference>
<feature type="transmembrane region" description="Helical" evidence="10">
    <location>
        <begin position="1023"/>
        <end position="1046"/>
    </location>
</feature>
<evidence type="ECO:0000256" key="2">
    <source>
        <dbReference type="ARBA" id="ARBA00022448"/>
    </source>
</evidence>
<evidence type="ECO:0000256" key="10">
    <source>
        <dbReference type="SAM" id="Phobius"/>
    </source>
</evidence>
<dbReference type="GO" id="GO:0140359">
    <property type="term" value="F:ABC-type transporter activity"/>
    <property type="evidence" value="ECO:0007669"/>
    <property type="project" value="InterPro"/>
</dbReference>
<dbReference type="PROSITE" id="PS50929">
    <property type="entry name" value="ABC_TM1F"/>
    <property type="match status" value="2"/>
</dbReference>
<dbReference type="GO" id="GO:0005524">
    <property type="term" value="F:ATP binding"/>
    <property type="evidence" value="ECO:0007669"/>
    <property type="project" value="UniProtKB-KW"/>
</dbReference>
<dbReference type="InterPro" id="IPR027417">
    <property type="entry name" value="P-loop_NTPase"/>
</dbReference>
<evidence type="ECO:0000256" key="7">
    <source>
        <dbReference type="ARBA" id="ARBA00023136"/>
    </source>
</evidence>
<dbReference type="PROSITE" id="PS00211">
    <property type="entry name" value="ABC_TRANSPORTER_1"/>
    <property type="match status" value="1"/>
</dbReference>
<evidence type="ECO:0000256" key="1">
    <source>
        <dbReference type="ARBA" id="ARBA00004141"/>
    </source>
</evidence>
<dbReference type="PANTHER" id="PTHR24223">
    <property type="entry name" value="ATP-BINDING CASSETTE SUB-FAMILY C"/>
    <property type="match status" value="1"/>
</dbReference>
<dbReference type="EMBL" id="MU254454">
    <property type="protein sequence ID" value="KAG9240417.1"/>
    <property type="molecule type" value="Genomic_DNA"/>
</dbReference>
<dbReference type="Pfam" id="PF00005">
    <property type="entry name" value="ABC_tran"/>
    <property type="match status" value="2"/>
</dbReference>
<gene>
    <name evidence="13" type="ORF">BJ878DRAFT_526237</name>
</gene>
<dbReference type="CDD" id="cd18579">
    <property type="entry name" value="ABC_6TM_ABCC_D1"/>
    <property type="match status" value="1"/>
</dbReference>
<keyword evidence="14" id="KW-1185">Reference proteome</keyword>
<feature type="transmembrane region" description="Helical" evidence="10">
    <location>
        <begin position="73"/>
        <end position="90"/>
    </location>
</feature>
<dbReference type="PROSITE" id="PS50893">
    <property type="entry name" value="ABC_TRANSPORTER_2"/>
    <property type="match status" value="2"/>
</dbReference>
<dbReference type="InterPro" id="IPR044746">
    <property type="entry name" value="ABCC_6TM_D1"/>
</dbReference>
<dbReference type="Proteomes" id="UP000887226">
    <property type="component" value="Unassembled WGS sequence"/>
</dbReference>
<evidence type="ECO:0000259" key="11">
    <source>
        <dbReference type="PROSITE" id="PS50893"/>
    </source>
</evidence>
<evidence type="ECO:0000259" key="12">
    <source>
        <dbReference type="PROSITE" id="PS50929"/>
    </source>
</evidence>
<feature type="domain" description="ABC transmembrane type-1" evidence="12">
    <location>
        <begin position="927"/>
        <end position="1207"/>
    </location>
</feature>
<evidence type="ECO:0000313" key="14">
    <source>
        <dbReference type="Proteomes" id="UP000887226"/>
    </source>
</evidence>